<gene>
    <name evidence="10" type="ORF">M7I_3412</name>
</gene>
<keyword evidence="5" id="KW-0479">Metal-binding</keyword>
<evidence type="ECO:0000313" key="11">
    <source>
        <dbReference type="Proteomes" id="UP000005446"/>
    </source>
</evidence>
<dbReference type="OrthoDB" id="10261146at2759"/>
<evidence type="ECO:0000256" key="3">
    <source>
        <dbReference type="ARBA" id="ARBA00022602"/>
    </source>
</evidence>
<dbReference type="GO" id="GO:0004660">
    <property type="term" value="F:protein farnesyltransferase activity"/>
    <property type="evidence" value="ECO:0007669"/>
    <property type="project" value="TreeGrafter"/>
</dbReference>
<sequence>MSHLAPTYAVLLSLVMVAGGDVSEDERREVLELVNRRAMWKWLGRLKQRDGGFQMSVGGEEDVRGAYCAMVIITLLDLPLDLPVDSPARSDECTTFLSGLPEWVARCQTFEGGISGRPDAEAHGAYAFSVVKTRGNEEGYEINQAIFVIPEGIAEQTRAYFASKIGF</sequence>
<evidence type="ECO:0000256" key="5">
    <source>
        <dbReference type="ARBA" id="ARBA00022723"/>
    </source>
</evidence>
<keyword evidence="7" id="KW-0862">Zinc</keyword>
<evidence type="ECO:0000256" key="6">
    <source>
        <dbReference type="ARBA" id="ARBA00022737"/>
    </source>
</evidence>
<dbReference type="AlphaFoldDB" id="H0ELE9"/>
<comment type="similarity">
    <text evidence="2">Belongs to the protein prenyltransferase subunit beta family.</text>
</comment>
<dbReference type="InterPro" id="IPR045089">
    <property type="entry name" value="PGGT1B-like"/>
</dbReference>
<proteinExistence type="inferred from homology"/>
<dbReference type="Pfam" id="PF00432">
    <property type="entry name" value="Prenyltrans"/>
    <property type="match status" value="1"/>
</dbReference>
<evidence type="ECO:0000256" key="7">
    <source>
        <dbReference type="ARBA" id="ARBA00022833"/>
    </source>
</evidence>
<protein>
    <recommendedName>
        <fullName evidence="9">Prenyltransferase alpha-alpha toroid domain-containing protein</fullName>
    </recommendedName>
</protein>
<keyword evidence="3" id="KW-0637">Prenyltransferase</keyword>
<dbReference type="PANTHER" id="PTHR11774:SF6">
    <property type="entry name" value="PROTEIN FARNESYLTRANSFERASE SUBUNIT BETA"/>
    <property type="match status" value="1"/>
</dbReference>
<dbReference type="InterPro" id="IPR001330">
    <property type="entry name" value="Prenyltrans"/>
</dbReference>
<keyword evidence="11" id="KW-1185">Reference proteome</keyword>
<dbReference type="InterPro" id="IPR008930">
    <property type="entry name" value="Terpenoid_cyclase/PrenylTrfase"/>
</dbReference>
<keyword evidence="6" id="KW-0677">Repeat</keyword>
<feature type="domain" description="Prenyltransferase alpha-alpha toroid" evidence="9">
    <location>
        <begin position="2"/>
        <end position="131"/>
    </location>
</feature>
<evidence type="ECO:0000256" key="1">
    <source>
        <dbReference type="ARBA" id="ARBA00001947"/>
    </source>
</evidence>
<dbReference type="SUPFAM" id="SSF48239">
    <property type="entry name" value="Terpenoid cyclases/Protein prenyltransferases"/>
    <property type="match status" value="1"/>
</dbReference>
<dbReference type="EMBL" id="AGUE01000076">
    <property type="protein sequence ID" value="EHL00668.1"/>
    <property type="molecule type" value="Genomic_DNA"/>
</dbReference>
<comment type="caution">
    <text evidence="10">The sequence shown here is derived from an EMBL/GenBank/DDBJ whole genome shotgun (WGS) entry which is preliminary data.</text>
</comment>
<dbReference type="PANTHER" id="PTHR11774">
    <property type="entry name" value="GERANYLGERANYL TRANSFERASE TYPE BETA SUBUNIT"/>
    <property type="match status" value="1"/>
</dbReference>
<reference evidence="10 11" key="1">
    <citation type="journal article" date="2012" name="Eukaryot. Cell">
        <title>Genome sequence of the fungus Glarea lozoyensis: the first genome sequence of a species from the Helotiaceae family.</title>
        <authorList>
            <person name="Youssar L."/>
            <person name="Gruening B.A."/>
            <person name="Erxleben A."/>
            <person name="Guenther S."/>
            <person name="Huettel W."/>
        </authorList>
    </citation>
    <scope>NUCLEOTIDE SEQUENCE [LARGE SCALE GENOMIC DNA]</scope>
    <source>
        <strain evidence="11">ATCC 74030 / MF5533</strain>
    </source>
</reference>
<keyword evidence="4" id="KW-0808">Transferase</keyword>
<name>H0ELE9_GLAL7</name>
<dbReference type="Proteomes" id="UP000005446">
    <property type="component" value="Unassembled WGS sequence"/>
</dbReference>
<evidence type="ECO:0000259" key="9">
    <source>
        <dbReference type="Pfam" id="PF00432"/>
    </source>
</evidence>
<evidence type="ECO:0000256" key="4">
    <source>
        <dbReference type="ARBA" id="ARBA00022679"/>
    </source>
</evidence>
<feature type="chain" id="PRO_5003531970" description="Prenyltransferase alpha-alpha toroid domain-containing protein" evidence="8">
    <location>
        <begin position="21"/>
        <end position="167"/>
    </location>
</feature>
<comment type="cofactor">
    <cofactor evidence="1">
        <name>Zn(2+)</name>
        <dbReference type="ChEBI" id="CHEBI:29105"/>
    </cofactor>
</comment>
<dbReference type="InParanoid" id="H0ELE9"/>
<keyword evidence="8" id="KW-0732">Signal</keyword>
<evidence type="ECO:0000256" key="2">
    <source>
        <dbReference type="ARBA" id="ARBA00010497"/>
    </source>
</evidence>
<dbReference type="GO" id="GO:0005965">
    <property type="term" value="C:protein farnesyltransferase complex"/>
    <property type="evidence" value="ECO:0007669"/>
    <property type="project" value="TreeGrafter"/>
</dbReference>
<accession>H0ELE9</accession>
<evidence type="ECO:0000313" key="10">
    <source>
        <dbReference type="EMBL" id="EHL00668.1"/>
    </source>
</evidence>
<dbReference type="HOGENOM" id="CLU_1594704_0_0_1"/>
<feature type="signal peptide" evidence="8">
    <location>
        <begin position="1"/>
        <end position="20"/>
    </location>
</feature>
<dbReference type="Gene3D" id="1.50.10.20">
    <property type="match status" value="1"/>
</dbReference>
<organism evidence="10 11">
    <name type="scientific">Glarea lozoyensis (strain ATCC 74030 / MF5533)</name>
    <dbReference type="NCBI Taxonomy" id="1104152"/>
    <lineage>
        <taxon>Eukaryota</taxon>
        <taxon>Fungi</taxon>
        <taxon>Dikarya</taxon>
        <taxon>Ascomycota</taxon>
        <taxon>Pezizomycotina</taxon>
        <taxon>Leotiomycetes</taxon>
        <taxon>Helotiales</taxon>
        <taxon>Helotiaceae</taxon>
        <taxon>Glarea</taxon>
    </lineage>
</organism>
<evidence type="ECO:0000256" key="8">
    <source>
        <dbReference type="SAM" id="SignalP"/>
    </source>
</evidence>
<dbReference type="GO" id="GO:0046872">
    <property type="term" value="F:metal ion binding"/>
    <property type="evidence" value="ECO:0007669"/>
    <property type="project" value="UniProtKB-KW"/>
</dbReference>